<feature type="compositionally biased region" description="Pro residues" evidence="12">
    <location>
        <begin position="1353"/>
        <end position="1362"/>
    </location>
</feature>
<dbReference type="PROSITE" id="PS51461">
    <property type="entry name" value="NC1_FIB"/>
    <property type="match status" value="1"/>
</dbReference>
<evidence type="ECO:0000256" key="8">
    <source>
        <dbReference type="ARBA" id="ARBA00023119"/>
    </source>
</evidence>
<feature type="region of interest" description="Disordered" evidence="12">
    <location>
        <begin position="1346"/>
        <end position="1369"/>
    </location>
</feature>
<dbReference type="EMBL" id="MUZQ01000206">
    <property type="protein sequence ID" value="OWK55325.1"/>
    <property type="molecule type" value="Genomic_DNA"/>
</dbReference>
<dbReference type="SMART" id="SM00038">
    <property type="entry name" value="COLFI"/>
    <property type="match status" value="1"/>
</dbReference>
<feature type="signal peptide" evidence="13">
    <location>
        <begin position="1"/>
        <end position="26"/>
    </location>
</feature>
<feature type="domain" description="VWFC" evidence="14">
    <location>
        <begin position="41"/>
        <end position="99"/>
    </location>
</feature>
<dbReference type="Proteomes" id="UP000197619">
    <property type="component" value="Unassembled WGS sequence"/>
</dbReference>
<feature type="compositionally biased region" description="Low complexity" evidence="12">
    <location>
        <begin position="187"/>
        <end position="196"/>
    </location>
</feature>
<dbReference type="PROSITE" id="PS01208">
    <property type="entry name" value="VWFC_1"/>
    <property type="match status" value="1"/>
</dbReference>
<keyword evidence="5 13" id="KW-0732">Signal</keyword>
<keyword evidence="3" id="KW-0272">Extracellular matrix</keyword>
<evidence type="ECO:0000256" key="12">
    <source>
        <dbReference type="SAM" id="MobiDB-lite"/>
    </source>
</evidence>
<feature type="compositionally biased region" description="Gly residues" evidence="12">
    <location>
        <begin position="982"/>
        <end position="991"/>
    </location>
</feature>
<feature type="compositionally biased region" description="Pro residues" evidence="12">
    <location>
        <begin position="1110"/>
        <end position="1121"/>
    </location>
</feature>
<dbReference type="Gene3D" id="2.60.120.1000">
    <property type="match status" value="1"/>
</dbReference>
<keyword evidence="17" id="KW-1185">Reference proteome</keyword>
<evidence type="ECO:0000256" key="6">
    <source>
        <dbReference type="ARBA" id="ARBA00022737"/>
    </source>
</evidence>
<proteinExistence type="predicted"/>
<dbReference type="PANTHER" id="PTHR24023">
    <property type="entry name" value="COLLAGEN ALPHA"/>
    <property type="match status" value="1"/>
</dbReference>
<feature type="region of interest" description="Disordered" evidence="12">
    <location>
        <begin position="493"/>
        <end position="618"/>
    </location>
</feature>
<evidence type="ECO:0000313" key="17">
    <source>
        <dbReference type="Proteomes" id="UP000197619"/>
    </source>
</evidence>
<feature type="domain" description="Fibrillar collagen NC1" evidence="15">
    <location>
        <begin position="1402"/>
        <end position="1630"/>
    </location>
</feature>
<dbReference type="SMART" id="SM00214">
    <property type="entry name" value="VWC"/>
    <property type="match status" value="1"/>
</dbReference>
<dbReference type="PROSITE" id="PS50184">
    <property type="entry name" value="VWFC_2"/>
    <property type="match status" value="1"/>
</dbReference>
<dbReference type="Gene3D" id="6.20.200.20">
    <property type="match status" value="1"/>
</dbReference>
<feature type="compositionally biased region" description="Low complexity" evidence="12">
    <location>
        <begin position="914"/>
        <end position="929"/>
    </location>
</feature>
<evidence type="ECO:0000259" key="14">
    <source>
        <dbReference type="PROSITE" id="PS50184"/>
    </source>
</evidence>
<evidence type="ECO:0000256" key="5">
    <source>
        <dbReference type="ARBA" id="ARBA00022729"/>
    </source>
</evidence>
<dbReference type="GO" id="GO:0005201">
    <property type="term" value="F:extracellular matrix structural constituent"/>
    <property type="evidence" value="ECO:0007669"/>
    <property type="project" value="InterPro"/>
</dbReference>
<keyword evidence="7" id="KW-0106">Calcium</keyword>
<feature type="region of interest" description="Disordered" evidence="12">
    <location>
        <begin position="117"/>
        <end position="149"/>
    </location>
</feature>
<feature type="region of interest" description="Disordered" evidence="12">
    <location>
        <begin position="164"/>
        <end position="221"/>
    </location>
</feature>
<dbReference type="FunFam" id="2.60.120.1000:FF:000001">
    <property type="entry name" value="Collagen alpha-1 type I chain"/>
    <property type="match status" value="1"/>
</dbReference>
<gene>
    <name evidence="16" type="primary">COL5A2</name>
    <name evidence="16" type="ORF">RLOC_00006357</name>
</gene>
<keyword evidence="11" id="KW-0379">Hydroxylation</keyword>
<accession>A0A218UNI5</accession>
<keyword evidence="8 16" id="KW-0176">Collagen</keyword>
<comment type="subcellular location">
    <subcellularLocation>
        <location evidence="1">Secreted</location>
    </subcellularLocation>
</comment>
<feature type="region of interest" description="Disordered" evidence="12">
    <location>
        <begin position="808"/>
        <end position="835"/>
    </location>
</feature>
<evidence type="ECO:0000256" key="4">
    <source>
        <dbReference type="ARBA" id="ARBA00022723"/>
    </source>
</evidence>
<protein>
    <submittedName>
        <fullName evidence="16">Collagen alpha-2(V) chain</fullName>
    </submittedName>
</protein>
<dbReference type="Pfam" id="PF01410">
    <property type="entry name" value="COLFI"/>
    <property type="match status" value="1"/>
</dbReference>
<dbReference type="GO" id="GO:0005615">
    <property type="term" value="C:extracellular space"/>
    <property type="evidence" value="ECO:0007669"/>
    <property type="project" value="TreeGrafter"/>
</dbReference>
<keyword evidence="4" id="KW-0479">Metal-binding</keyword>
<feature type="compositionally biased region" description="Basic and acidic residues" evidence="12">
    <location>
        <begin position="123"/>
        <end position="134"/>
    </location>
</feature>
<dbReference type="InterPro" id="IPR001007">
    <property type="entry name" value="VWF_dom"/>
</dbReference>
<evidence type="ECO:0000256" key="2">
    <source>
        <dbReference type="ARBA" id="ARBA00022525"/>
    </source>
</evidence>
<feature type="region of interest" description="Disordered" evidence="12">
    <location>
        <begin position="893"/>
        <end position="1135"/>
    </location>
</feature>
<keyword evidence="10" id="KW-0325">Glycoprotein</keyword>
<keyword evidence="2" id="KW-0964">Secreted</keyword>
<dbReference type="GO" id="GO:0031012">
    <property type="term" value="C:extracellular matrix"/>
    <property type="evidence" value="ECO:0007669"/>
    <property type="project" value="TreeGrafter"/>
</dbReference>
<evidence type="ECO:0000313" key="16">
    <source>
        <dbReference type="EMBL" id="OWK55325.1"/>
    </source>
</evidence>
<evidence type="ECO:0000256" key="3">
    <source>
        <dbReference type="ARBA" id="ARBA00022530"/>
    </source>
</evidence>
<dbReference type="InterPro" id="IPR050149">
    <property type="entry name" value="Collagen_superfamily"/>
</dbReference>
<evidence type="ECO:0000259" key="15">
    <source>
        <dbReference type="PROSITE" id="PS51461"/>
    </source>
</evidence>
<dbReference type="GO" id="GO:0005581">
    <property type="term" value="C:collagen trimer"/>
    <property type="evidence" value="ECO:0007669"/>
    <property type="project" value="UniProtKB-KW"/>
</dbReference>
<feature type="compositionally biased region" description="Gly residues" evidence="12">
    <location>
        <begin position="577"/>
        <end position="586"/>
    </location>
</feature>
<evidence type="ECO:0000256" key="7">
    <source>
        <dbReference type="ARBA" id="ARBA00022837"/>
    </source>
</evidence>
<dbReference type="InterPro" id="IPR000885">
    <property type="entry name" value="Fib_collagen_C"/>
</dbReference>
<dbReference type="PANTHER" id="PTHR24023:SF1109">
    <property type="entry name" value="COLLAGEN ALPHA-4(IV) CHAIN-LIKE"/>
    <property type="match status" value="1"/>
</dbReference>
<dbReference type="FunFam" id="2.10.70.10:FF:000013">
    <property type="entry name" value="Collagen, type I, alpha 1"/>
    <property type="match status" value="1"/>
</dbReference>
<feature type="chain" id="PRO_5012645900" evidence="13">
    <location>
        <begin position="27"/>
        <end position="1630"/>
    </location>
</feature>
<dbReference type="GO" id="GO:0046872">
    <property type="term" value="F:metal ion binding"/>
    <property type="evidence" value="ECO:0007669"/>
    <property type="project" value="UniProtKB-KW"/>
</dbReference>
<evidence type="ECO:0000256" key="13">
    <source>
        <dbReference type="SAM" id="SignalP"/>
    </source>
</evidence>
<evidence type="ECO:0000256" key="1">
    <source>
        <dbReference type="ARBA" id="ARBA00004613"/>
    </source>
</evidence>
<feature type="compositionally biased region" description="Pro residues" evidence="12">
    <location>
        <begin position="200"/>
        <end position="212"/>
    </location>
</feature>
<organism evidence="16 17">
    <name type="scientific">Lonchura striata</name>
    <name type="common">white-rumped munia</name>
    <dbReference type="NCBI Taxonomy" id="40157"/>
    <lineage>
        <taxon>Eukaryota</taxon>
        <taxon>Metazoa</taxon>
        <taxon>Chordata</taxon>
        <taxon>Craniata</taxon>
        <taxon>Vertebrata</taxon>
        <taxon>Euteleostomi</taxon>
        <taxon>Archelosauria</taxon>
        <taxon>Archosauria</taxon>
        <taxon>Dinosauria</taxon>
        <taxon>Saurischia</taxon>
        <taxon>Theropoda</taxon>
        <taxon>Coelurosauria</taxon>
        <taxon>Aves</taxon>
        <taxon>Neognathae</taxon>
        <taxon>Neoaves</taxon>
        <taxon>Telluraves</taxon>
        <taxon>Australaves</taxon>
        <taxon>Passeriformes</taxon>
        <taxon>Passeroidea</taxon>
        <taxon>Estrildidae</taxon>
        <taxon>Estrildinae</taxon>
        <taxon>Lonchura</taxon>
    </lineage>
</organism>
<name>A0A218UNI5_9PASE</name>
<dbReference type="Pfam" id="PF00093">
    <property type="entry name" value="VWC"/>
    <property type="match status" value="1"/>
</dbReference>
<comment type="caution">
    <text evidence="16">The sequence shown here is derived from an EMBL/GenBank/DDBJ whole genome shotgun (WGS) entry which is preliminary data.</text>
</comment>
<dbReference type="SUPFAM" id="SSF57603">
    <property type="entry name" value="FnI-like domain"/>
    <property type="match status" value="1"/>
</dbReference>
<evidence type="ECO:0000256" key="11">
    <source>
        <dbReference type="ARBA" id="ARBA00023278"/>
    </source>
</evidence>
<feature type="compositionally biased region" description="Pro residues" evidence="12">
    <location>
        <begin position="1007"/>
        <end position="1017"/>
    </location>
</feature>
<keyword evidence="6" id="KW-0677">Repeat</keyword>
<evidence type="ECO:0000256" key="9">
    <source>
        <dbReference type="ARBA" id="ARBA00023157"/>
    </source>
</evidence>
<dbReference type="Pfam" id="PF01391">
    <property type="entry name" value="Collagen"/>
    <property type="match status" value="4"/>
</dbReference>
<dbReference type="InterPro" id="IPR008160">
    <property type="entry name" value="Collagen"/>
</dbReference>
<keyword evidence="9" id="KW-1015">Disulfide bond</keyword>
<dbReference type="STRING" id="299123.ENSLSDP00000010908"/>
<sequence length="1630" mass="172140">MMAVLVQTRTFFILAALLGRFVTIKAQEVEEYEGGEDGEEVACTQNGQMYLNRDIWKPSPCQICVCDNGAILCDEIQCQDLLECENPQVPPGECCPVCPHTPRDFDPTIGDIIAVDQLNIEQSSDKDKSRDLGRGRKGQKGEPGVVPPEYEAALDQPDLQAHKVHEENEDQREDLREQANPEGPRGPQGIDGEPGIPGQPGDPGPPGHPTHPGPDGISRPFSAQMAGLDEKSGLGSQMGLMPGAVGESYLGKVVFQCVTSCVFNRVQWVQEVLRVSKENKVVLVPRAHLVNLEIQDLWGQLVLVDQRDLQANLVKMANLVDQDNPVSLDFQDLQALEAFLVLLVSQVSRVTGDLGECQEKEDELDHRVPLVDVASMVCLGSQAQWVKQVQQVLEVLKVLKDKEVKQVLRAQLGHKVFLVLKGQMVPLVQRALLDLQALEAPLDYQAPLVPQDHRAALVPLGFEASRYQGLCLFGNCSAWHMCHSMELKQGLAGDPGVPGFKGEAGPKGEPGPQGPQGPIGPIGEEGKRGPRGDPGSVGPPGPVGERGAPGNRGFPGSDGLPGPKGAQGERGPAGSSGPKGGQGDPGRPGEPGLPGARGLTGNPGVQGPEGKLGPLVSDKNESSVNITLIQGSHLIEISFINMVILENPEKQAMQESQDREEPLVKMVKLALLVLLAHQVWQEKEENKALQVLQGFRDCLGHQVLQVREESQVIRVCLEILELLAHWAPGENVAIQGKGENQVPQVSRVKRVWLEATVLMAQRPAKSGQAGSACGYVRPVIDMSISALGNFYLYLVFVLNLYDIKGSPGPSGTPGDPGPPGLQGMPGERGIAGTPGPKGDRVSVFFAVLLSSMTCLSLNTAVIPGLSTVLGNSAFGVKHYAVLSCMGLPGPIGPTGPAGPTGEKGEPGPRGLVGPPGSRGNPGSRGENGPTGAVGFAGPPGPDGQPGVKGEPGEPGQKGDAGSPGPQGLAGSHGPPGPPGVPGLKGGRGTQGPPGATGFPGSAGRVGPPGPTGAPGPAGPIGEPGKEGPPGLRGDPGSHGRVGDRGPTGPPGGPGDKGDPGDDGQPGPDGPPGPAGTTGQRGIVGMPGQRGERGMPGLPGPAGTPGKQGPTGPPGDKGPPGPIGQSGATGPVGEAGPEVSITALDLLVMTVLLDETELLENVVIVVNLALQAYQVLQEAQELQVLLALQEMQVKEVKLVLEVQWVPQAVQEKEVCLVPKGLVVTKVTMEIEVIGAKRDTGVSLDFKAFLALLVQLVNRAVLAFQAHLVHGVLQVQLVLLEKMEVLVYPGQLDLLVLEGLWEKLDLRHQDLYEKSTAEHKSVISLYELCNETTQEIPHSNILSFAFHQNSAGGEPGPPGPPGPPGHLTAAIGDIMGHYDDAMADPLPEFTEDEAAPDDHNKTDPGVHATLKSLSSQIETMRSPDGSKKHPARTCDDLKLCHPSKRSGEYWIDPNQGCVEDAIKVYCNMETGETCISANPSTVPRKTWWASKSSDLKPIWYGLDMNRGSQFVYGDTAVTQMTFLRLLSKEASQNITYLCKNSVGYMDDQTKNLKKAVILKGANDLEIKAEGNSRFRYTVLHDSCSKRNGNVGKTVFEYRTQNVARLPIIDIAPVDIGSTDQEFGIEIGPVCFV</sequence>
<evidence type="ECO:0000256" key="10">
    <source>
        <dbReference type="ARBA" id="ARBA00023180"/>
    </source>
</evidence>
<reference evidence="16 17" key="1">
    <citation type="submission" date="2017-05" db="EMBL/GenBank/DDBJ databases">
        <title>Genome of assembly of the Bengalese finch, Lonchura striata domestica.</title>
        <authorList>
            <person name="Colquitt B.M."/>
            <person name="Brainard M.S."/>
        </authorList>
    </citation>
    <scope>NUCLEOTIDE SEQUENCE [LARGE SCALE GENOMIC DNA]</scope>
    <source>
        <strain evidence="16">White83orange57</strain>
    </source>
</reference>